<dbReference type="GO" id="GO:0009252">
    <property type="term" value="P:peptidoglycan biosynthetic process"/>
    <property type="evidence" value="ECO:0007669"/>
    <property type="project" value="UniProtKB-KW"/>
</dbReference>
<feature type="binding site" evidence="8">
    <location>
        <position position="282"/>
    </location>
    <ligand>
        <name>substrate</name>
    </ligand>
</feature>
<evidence type="ECO:0000313" key="12">
    <source>
        <dbReference type="EMBL" id="HIX20024.1"/>
    </source>
</evidence>
<dbReference type="GO" id="GO:0009002">
    <property type="term" value="F:serine-type D-Ala-D-Ala carboxypeptidase activity"/>
    <property type="evidence" value="ECO:0007669"/>
    <property type="project" value="InterPro"/>
</dbReference>
<dbReference type="Pfam" id="PF00768">
    <property type="entry name" value="Peptidase_S11"/>
    <property type="match status" value="1"/>
</dbReference>
<evidence type="ECO:0000256" key="2">
    <source>
        <dbReference type="ARBA" id="ARBA00022729"/>
    </source>
</evidence>
<dbReference type="AlphaFoldDB" id="A0A9D1VC16"/>
<feature type="signal peptide" evidence="10">
    <location>
        <begin position="1"/>
        <end position="21"/>
    </location>
</feature>
<dbReference type="EMBL" id="DXFQ01000095">
    <property type="protein sequence ID" value="HIX20024.1"/>
    <property type="molecule type" value="Genomic_DNA"/>
</dbReference>
<evidence type="ECO:0000259" key="11">
    <source>
        <dbReference type="Pfam" id="PF00768"/>
    </source>
</evidence>
<dbReference type="InterPro" id="IPR001967">
    <property type="entry name" value="Peptidase_S11_N"/>
</dbReference>
<dbReference type="PANTHER" id="PTHR21581">
    <property type="entry name" value="D-ALANYL-D-ALANINE CARBOXYPEPTIDASE"/>
    <property type="match status" value="1"/>
</dbReference>
<dbReference type="PRINTS" id="PR00725">
    <property type="entry name" value="DADACBPTASE1"/>
</dbReference>
<evidence type="ECO:0000256" key="8">
    <source>
        <dbReference type="PIRSR" id="PIRSR618044-2"/>
    </source>
</evidence>
<organism evidence="12 13">
    <name type="scientific">Candidatus Akkermansia intestinigallinarum</name>
    <dbReference type="NCBI Taxonomy" id="2838431"/>
    <lineage>
        <taxon>Bacteria</taxon>
        <taxon>Pseudomonadati</taxon>
        <taxon>Verrucomicrobiota</taxon>
        <taxon>Verrucomicrobiia</taxon>
        <taxon>Verrucomicrobiales</taxon>
        <taxon>Akkermansiaceae</taxon>
        <taxon>Akkermansia</taxon>
    </lineage>
</organism>
<evidence type="ECO:0000256" key="10">
    <source>
        <dbReference type="SAM" id="SignalP"/>
    </source>
</evidence>
<dbReference type="GO" id="GO:0006508">
    <property type="term" value="P:proteolysis"/>
    <property type="evidence" value="ECO:0007669"/>
    <property type="project" value="InterPro"/>
</dbReference>
<keyword evidence="5" id="KW-0573">Peptidoglycan synthesis</keyword>
<feature type="domain" description="Peptidase S11 D-alanyl-D-alanine carboxypeptidase A N-terminal" evidence="11">
    <location>
        <begin position="91"/>
        <end position="312"/>
    </location>
</feature>
<feature type="chain" id="PRO_5039314483" evidence="10">
    <location>
        <begin position="22"/>
        <end position="331"/>
    </location>
</feature>
<protein>
    <submittedName>
        <fullName evidence="12">Serine hydrolase</fullName>
    </submittedName>
</protein>
<evidence type="ECO:0000256" key="5">
    <source>
        <dbReference type="ARBA" id="ARBA00022984"/>
    </source>
</evidence>
<evidence type="ECO:0000256" key="1">
    <source>
        <dbReference type="ARBA" id="ARBA00007164"/>
    </source>
</evidence>
<comment type="similarity">
    <text evidence="1 9">Belongs to the peptidase S11 family.</text>
</comment>
<evidence type="ECO:0000256" key="7">
    <source>
        <dbReference type="PIRSR" id="PIRSR618044-1"/>
    </source>
</evidence>
<dbReference type="InterPro" id="IPR018044">
    <property type="entry name" value="Peptidase_S11"/>
</dbReference>
<reference evidence="12" key="1">
    <citation type="journal article" date="2021" name="PeerJ">
        <title>Extensive microbial diversity within the chicken gut microbiome revealed by metagenomics and culture.</title>
        <authorList>
            <person name="Gilroy R."/>
            <person name="Ravi A."/>
            <person name="Getino M."/>
            <person name="Pursley I."/>
            <person name="Horton D.L."/>
            <person name="Alikhan N.F."/>
            <person name="Baker D."/>
            <person name="Gharbi K."/>
            <person name="Hall N."/>
            <person name="Watson M."/>
            <person name="Adriaenssens E.M."/>
            <person name="Foster-Nyarko E."/>
            <person name="Jarju S."/>
            <person name="Secka A."/>
            <person name="Antonio M."/>
            <person name="Oren A."/>
            <person name="Chaudhuri R.R."/>
            <person name="La Ragione R."/>
            <person name="Hildebrand F."/>
            <person name="Pallen M.J."/>
        </authorList>
    </citation>
    <scope>NUCLEOTIDE SEQUENCE</scope>
    <source>
        <strain evidence="12">14975</strain>
    </source>
</reference>
<keyword evidence="6" id="KW-0961">Cell wall biogenesis/degradation</keyword>
<dbReference type="GO" id="GO:0071555">
    <property type="term" value="P:cell wall organization"/>
    <property type="evidence" value="ECO:0007669"/>
    <property type="project" value="UniProtKB-KW"/>
</dbReference>
<evidence type="ECO:0000256" key="3">
    <source>
        <dbReference type="ARBA" id="ARBA00022801"/>
    </source>
</evidence>
<dbReference type="PROSITE" id="PS51257">
    <property type="entry name" value="PROKAR_LIPOPROTEIN"/>
    <property type="match status" value="1"/>
</dbReference>
<keyword evidence="3 12" id="KW-0378">Hydrolase</keyword>
<proteinExistence type="inferred from homology"/>
<keyword evidence="2 10" id="KW-0732">Signal</keyword>
<feature type="active site" evidence="7">
    <location>
        <position position="125"/>
    </location>
</feature>
<dbReference type="PANTHER" id="PTHR21581:SF6">
    <property type="entry name" value="TRAFFICKING PROTEIN PARTICLE COMPLEX SUBUNIT 12"/>
    <property type="match status" value="1"/>
</dbReference>
<reference evidence="12" key="2">
    <citation type="submission" date="2021-04" db="EMBL/GenBank/DDBJ databases">
        <authorList>
            <person name="Gilroy R."/>
        </authorList>
    </citation>
    <scope>NUCLEOTIDE SEQUENCE</scope>
    <source>
        <strain evidence="12">14975</strain>
    </source>
</reference>
<accession>A0A9D1VC16</accession>
<name>A0A9D1VC16_9BACT</name>
<evidence type="ECO:0000256" key="4">
    <source>
        <dbReference type="ARBA" id="ARBA00022960"/>
    </source>
</evidence>
<feature type="active site" evidence="7">
    <location>
        <position position="177"/>
    </location>
</feature>
<dbReference type="Proteomes" id="UP000823964">
    <property type="component" value="Unassembled WGS sequence"/>
</dbReference>
<evidence type="ECO:0000313" key="13">
    <source>
        <dbReference type="Proteomes" id="UP000823964"/>
    </source>
</evidence>
<gene>
    <name evidence="12" type="ORF">H9862_05405</name>
</gene>
<dbReference type="SUPFAM" id="SSF56601">
    <property type="entry name" value="beta-lactamase/transpeptidase-like"/>
    <property type="match status" value="1"/>
</dbReference>
<feature type="active site" description="Acyl-ester intermediate" evidence="7">
    <location>
        <position position="122"/>
    </location>
</feature>
<evidence type="ECO:0000256" key="9">
    <source>
        <dbReference type="RuleBase" id="RU004016"/>
    </source>
</evidence>
<evidence type="ECO:0000256" key="6">
    <source>
        <dbReference type="ARBA" id="ARBA00023316"/>
    </source>
</evidence>
<sequence>MPRIQRIALFPVLLLTLFLCACQQNVAGYAYIQHRDGSAWRADASRRYAQNPVPRDARQLTRAGVAATAAQYRAGQVQAPRTQLKPTTPPPAPSCGAVCVIDPKTGTILYEYNARQRRQVASTQKLVTALCVCDAGHLNKRVTISKEDCKAPPIKLGLQPGTSYRRGDLLQVMLTGSFNDVAVTLARDTAGSVPRFIDMMNARARRMRMYDTHFANPNGLPANQYSTAHDMALAACHAYYNPTIRRMVSIPELDFTLANGSKRHVRSTNKLLKSYPWVRGMKTGYTNKAGKCLISCGTYEGKSVIVVILGSTNQKVWNESLRYLRWALGIS</sequence>
<comment type="caution">
    <text evidence="12">The sequence shown here is derived from an EMBL/GenBank/DDBJ whole genome shotgun (WGS) entry which is preliminary data.</text>
</comment>
<dbReference type="InterPro" id="IPR012338">
    <property type="entry name" value="Beta-lactam/transpept-like"/>
</dbReference>
<keyword evidence="4" id="KW-0133">Cell shape</keyword>
<dbReference type="GO" id="GO:0008360">
    <property type="term" value="P:regulation of cell shape"/>
    <property type="evidence" value="ECO:0007669"/>
    <property type="project" value="UniProtKB-KW"/>
</dbReference>
<dbReference type="Gene3D" id="3.40.710.10">
    <property type="entry name" value="DD-peptidase/beta-lactamase superfamily"/>
    <property type="match status" value="1"/>
</dbReference>